<name>A0A9X5ASF1_9BRAD</name>
<dbReference type="Pfam" id="PF03772">
    <property type="entry name" value="Competence"/>
    <property type="match status" value="1"/>
</dbReference>
<evidence type="ECO:0000313" key="10">
    <source>
        <dbReference type="EMBL" id="MTW16264.1"/>
    </source>
</evidence>
<dbReference type="GO" id="GO:0005886">
    <property type="term" value="C:plasma membrane"/>
    <property type="evidence" value="ECO:0007669"/>
    <property type="project" value="UniProtKB-SubCell"/>
</dbReference>
<protein>
    <submittedName>
        <fullName evidence="10">DUF4131 domain-containing protein</fullName>
    </submittedName>
</protein>
<feature type="transmembrane region" description="Helical" evidence="7">
    <location>
        <begin position="558"/>
        <end position="579"/>
    </location>
</feature>
<keyword evidence="2" id="KW-1003">Cell membrane</keyword>
<gene>
    <name evidence="10" type="ORF">GJ689_08580</name>
</gene>
<dbReference type="Proteomes" id="UP000438991">
    <property type="component" value="Unassembled WGS sequence"/>
</dbReference>
<feature type="compositionally biased region" description="Low complexity" evidence="6">
    <location>
        <begin position="753"/>
        <end position="771"/>
    </location>
</feature>
<evidence type="ECO:0000259" key="9">
    <source>
        <dbReference type="Pfam" id="PF13567"/>
    </source>
</evidence>
<keyword evidence="5 7" id="KW-0472">Membrane</keyword>
<dbReference type="Pfam" id="PF13567">
    <property type="entry name" value="DUF4131"/>
    <property type="match status" value="1"/>
</dbReference>
<feature type="transmembrane region" description="Helical" evidence="7">
    <location>
        <begin position="431"/>
        <end position="450"/>
    </location>
</feature>
<dbReference type="RefSeq" id="WP_155479274.1">
    <property type="nucleotide sequence ID" value="NZ_WNKV01000005.1"/>
</dbReference>
<keyword evidence="4 7" id="KW-1133">Transmembrane helix</keyword>
<evidence type="ECO:0000256" key="6">
    <source>
        <dbReference type="SAM" id="MobiDB-lite"/>
    </source>
</evidence>
<feature type="transmembrane region" description="Helical" evidence="7">
    <location>
        <begin position="328"/>
        <end position="346"/>
    </location>
</feature>
<feature type="transmembrane region" description="Helical" evidence="7">
    <location>
        <begin position="121"/>
        <end position="139"/>
    </location>
</feature>
<feature type="domain" description="ComEC/Rec2-related protein" evidence="8">
    <location>
        <begin position="299"/>
        <end position="583"/>
    </location>
</feature>
<evidence type="ECO:0000256" key="4">
    <source>
        <dbReference type="ARBA" id="ARBA00022989"/>
    </source>
</evidence>
<dbReference type="InterPro" id="IPR025405">
    <property type="entry name" value="DUF4131"/>
</dbReference>
<sequence>MAEPHQPAQPHAAPPRGRAATWPPRDWPGSDGPVGAAAGQRREVLRPGRLGDVVAAMVARLAAWGRAELAPGRLFPWLPVAFATGVILYMAAEREPALWAAAAALVAALAAVFATRRRPAVLVAIGIAAVAAGFLATTLRGRLVDAPVLREPVFGARLVGIVEAREERERSDRIVLRVQAVEPPRRAAMPADGRWPERVRVAVRKGTAPPVGAAVAVTARLVPPLPPLRPGGYDLARDLYFRGIGASGFVLGAVRPQPTPATRDGWIVAAAAIDQVRGAIDRRIRQALPGDGGAIASALITGKRDAISPVVADAMMVSSLAHVLSISGYHMAVVAGVVFAVVRGALALVPGLALRRPVKSWAAAVALVAAALYLVLSGAEVATRRAFLMTAIVLVGVMLNRRALTLRTLAVAALAVMVASPEAVVHPSFQMSFAATLALVAVYEGGQSWLVPSPRSALAARLALWGVREIVALVVASLVAGVATTIFAAYHFHRLAPYGVLANLAAMPVVSGLVMPAGLLGLVLLPFGFDGPLWRLMGTGIDWMTAVALWVAGLPGAVGRIAAFGIGPLVVASLGLVVLALLRTPLRWAGAGLLVGAALWAMATPRPDVLIAPGGDTVAVRGPDGRLTVMRTGSLALATRDWLAADGDARLPAAAEASSGRGGGFVCDPDGCVAHLADGSAVAVPRTAAAFGDDCRRAALIVATRDPPPGCRAMVIDRAMLRETGALALRRVGEDFVVVPTRPAGTDRPWSPAPALALAARGPDPAAGAAGVTPMPQPPRRLPDATPETDDLEAEDGPTVGPARAAPKGISAGGTPDRSGPDPDRDDAP</sequence>
<feature type="domain" description="DUF4131" evidence="9">
    <location>
        <begin position="96"/>
        <end position="253"/>
    </location>
</feature>
<proteinExistence type="predicted"/>
<evidence type="ECO:0000256" key="1">
    <source>
        <dbReference type="ARBA" id="ARBA00004651"/>
    </source>
</evidence>
<evidence type="ECO:0000313" key="11">
    <source>
        <dbReference type="Proteomes" id="UP000438991"/>
    </source>
</evidence>
<reference evidence="10 11" key="1">
    <citation type="submission" date="2019-11" db="EMBL/GenBank/DDBJ databases">
        <title>Whole-genome sequence of Rhodoplanes serenus DSM 18633, type strain.</title>
        <authorList>
            <person name="Kyndt J.A."/>
            <person name="Meyer T.E."/>
        </authorList>
    </citation>
    <scope>NUCLEOTIDE SEQUENCE [LARGE SCALE GENOMIC DNA]</scope>
    <source>
        <strain evidence="10 11">DSM 18633</strain>
    </source>
</reference>
<feature type="region of interest" description="Disordered" evidence="6">
    <location>
        <begin position="743"/>
        <end position="829"/>
    </location>
</feature>
<feature type="transmembrane region" description="Helical" evidence="7">
    <location>
        <begin position="504"/>
        <end position="525"/>
    </location>
</feature>
<feature type="transmembrane region" description="Helical" evidence="7">
    <location>
        <begin position="358"/>
        <end position="376"/>
    </location>
</feature>
<dbReference type="EMBL" id="WNKV01000005">
    <property type="protein sequence ID" value="MTW16264.1"/>
    <property type="molecule type" value="Genomic_DNA"/>
</dbReference>
<feature type="transmembrane region" description="Helical" evidence="7">
    <location>
        <begin position="532"/>
        <end position="552"/>
    </location>
</feature>
<feature type="transmembrane region" description="Helical" evidence="7">
    <location>
        <begin position="97"/>
        <end position="114"/>
    </location>
</feature>
<dbReference type="PANTHER" id="PTHR30619:SF1">
    <property type="entry name" value="RECOMBINATION PROTEIN 2"/>
    <property type="match status" value="1"/>
</dbReference>
<feature type="transmembrane region" description="Helical" evidence="7">
    <location>
        <begin position="74"/>
        <end position="91"/>
    </location>
</feature>
<evidence type="ECO:0000256" key="3">
    <source>
        <dbReference type="ARBA" id="ARBA00022692"/>
    </source>
</evidence>
<evidence type="ECO:0000256" key="2">
    <source>
        <dbReference type="ARBA" id="ARBA00022475"/>
    </source>
</evidence>
<comment type="subcellular location">
    <subcellularLocation>
        <location evidence="1">Cell membrane</location>
        <topology evidence="1">Multi-pass membrane protein</topology>
    </subcellularLocation>
</comment>
<evidence type="ECO:0000256" key="5">
    <source>
        <dbReference type="ARBA" id="ARBA00023136"/>
    </source>
</evidence>
<accession>A0A9X5ASF1</accession>
<feature type="compositionally biased region" description="Basic and acidic residues" evidence="6">
    <location>
        <begin position="819"/>
        <end position="829"/>
    </location>
</feature>
<feature type="compositionally biased region" description="Acidic residues" evidence="6">
    <location>
        <begin position="787"/>
        <end position="796"/>
    </location>
</feature>
<feature type="region of interest" description="Disordered" evidence="6">
    <location>
        <begin position="1"/>
        <end position="38"/>
    </location>
</feature>
<feature type="transmembrane region" description="Helical" evidence="7">
    <location>
        <begin position="470"/>
        <end position="492"/>
    </location>
</feature>
<keyword evidence="3 7" id="KW-0812">Transmembrane</keyword>
<dbReference type="PANTHER" id="PTHR30619">
    <property type="entry name" value="DNA INTERNALIZATION/COMPETENCE PROTEIN COMEC/REC2"/>
    <property type="match status" value="1"/>
</dbReference>
<organism evidence="10 11">
    <name type="scientific">Rhodoplanes serenus</name>
    <dbReference type="NCBI Taxonomy" id="200615"/>
    <lineage>
        <taxon>Bacteria</taxon>
        <taxon>Pseudomonadati</taxon>
        <taxon>Pseudomonadota</taxon>
        <taxon>Alphaproteobacteria</taxon>
        <taxon>Hyphomicrobiales</taxon>
        <taxon>Nitrobacteraceae</taxon>
        <taxon>Rhodoplanes</taxon>
    </lineage>
</organism>
<feature type="transmembrane region" description="Helical" evidence="7">
    <location>
        <begin position="406"/>
        <end position="425"/>
    </location>
</feature>
<feature type="compositionally biased region" description="Low complexity" evidence="6">
    <location>
        <begin position="1"/>
        <end position="20"/>
    </location>
</feature>
<dbReference type="InterPro" id="IPR052159">
    <property type="entry name" value="Competence_DNA_uptake"/>
</dbReference>
<dbReference type="InterPro" id="IPR004477">
    <property type="entry name" value="ComEC_N"/>
</dbReference>
<evidence type="ECO:0000259" key="8">
    <source>
        <dbReference type="Pfam" id="PF03772"/>
    </source>
</evidence>
<evidence type="ECO:0000256" key="7">
    <source>
        <dbReference type="SAM" id="Phobius"/>
    </source>
</evidence>
<comment type="caution">
    <text evidence="10">The sequence shown here is derived from an EMBL/GenBank/DDBJ whole genome shotgun (WGS) entry which is preliminary data.</text>
</comment>
<dbReference type="AlphaFoldDB" id="A0A9X5ASF1"/>
<dbReference type="NCBIfam" id="TIGR00360">
    <property type="entry name" value="ComEC_N-term"/>
    <property type="match status" value="1"/>
</dbReference>